<evidence type="ECO:0000256" key="2">
    <source>
        <dbReference type="SAM" id="Phobius"/>
    </source>
</evidence>
<gene>
    <name evidence="3" type="ORF">HMPREF9726_01431</name>
</gene>
<dbReference type="PANTHER" id="PTHR33219">
    <property type="entry name" value="YLMG HOMOLOG PROTEIN 2, CHLOROPLASTIC"/>
    <property type="match status" value="1"/>
</dbReference>
<sequence length="193" mass="22358">MISSLFSTLGFAVKIYSYLCIIYIFLSWLGSNSRGGFLYEICEPYLSWFRRFKFTQIGMVDFSPILAIGILSIFAGLLFQIAETRTFSLLRLALTIVSIVWSFFSFLLNFFIIILIIRLVLDFSENYRQGNFADMLDRFLSPVFVRVHKLSGGKFMSLRKQIIVCLIVLILIRFLLGAFIGSLSVMFTYFRFI</sequence>
<accession>A0A0E2E3I7</accession>
<evidence type="ECO:0008006" key="4">
    <source>
        <dbReference type="Google" id="ProtNLM"/>
    </source>
</evidence>
<dbReference type="Pfam" id="PF02325">
    <property type="entry name" value="CCB3_YggT"/>
    <property type="match status" value="1"/>
</dbReference>
<keyword evidence="2" id="KW-1133">Transmembrane helix</keyword>
<dbReference type="AlphaFoldDB" id="A0A0E2E3I7"/>
<organism evidence="3">
    <name type="scientific">Treponema denticola H-22</name>
    <dbReference type="NCBI Taxonomy" id="999432"/>
    <lineage>
        <taxon>Bacteria</taxon>
        <taxon>Pseudomonadati</taxon>
        <taxon>Spirochaetota</taxon>
        <taxon>Spirochaetia</taxon>
        <taxon>Spirochaetales</taxon>
        <taxon>Treponemataceae</taxon>
        <taxon>Treponema</taxon>
    </lineage>
</organism>
<dbReference type="EMBL" id="AGDV01000012">
    <property type="protein sequence ID" value="EMB33070.1"/>
    <property type="molecule type" value="Genomic_DNA"/>
</dbReference>
<dbReference type="Proteomes" id="UP000011705">
    <property type="component" value="Chromosome"/>
</dbReference>
<dbReference type="InterPro" id="IPR003425">
    <property type="entry name" value="CCB3/YggT"/>
</dbReference>
<comment type="caution">
    <text evidence="3">The sequence shown here is derived from an EMBL/GenBank/DDBJ whole genome shotgun (WGS) entry which is preliminary data.</text>
</comment>
<evidence type="ECO:0000313" key="3">
    <source>
        <dbReference type="EMBL" id="EMB33070.1"/>
    </source>
</evidence>
<keyword evidence="2" id="KW-0472">Membrane</keyword>
<keyword evidence="2" id="KW-0812">Transmembrane</keyword>
<protein>
    <recommendedName>
        <fullName evidence="4">YggT family protein</fullName>
    </recommendedName>
</protein>
<dbReference type="RefSeq" id="WP_002684540.1">
    <property type="nucleotide sequence ID" value="NZ_CM001795.1"/>
</dbReference>
<feature type="transmembrane region" description="Helical" evidence="2">
    <location>
        <begin position="59"/>
        <end position="79"/>
    </location>
</feature>
<feature type="transmembrane region" description="Helical" evidence="2">
    <location>
        <begin position="162"/>
        <end position="190"/>
    </location>
</feature>
<dbReference type="PANTHER" id="PTHR33219:SF14">
    <property type="entry name" value="PROTEIN COFACTOR ASSEMBLY OF COMPLEX C SUBUNIT B CCB3, CHLOROPLASTIC-RELATED"/>
    <property type="match status" value="1"/>
</dbReference>
<dbReference type="PATRIC" id="fig|999432.5.peg.1485"/>
<reference evidence="3" key="1">
    <citation type="submission" date="2012-01" db="EMBL/GenBank/DDBJ databases">
        <title>The Genome Sequence of Treponema denticola H-22.</title>
        <authorList>
            <consortium name="The Broad Institute Genome Sequencing Platform"/>
            <person name="Earl A."/>
            <person name="Ward D."/>
            <person name="Feldgarden M."/>
            <person name="Gevers D."/>
            <person name="Blanton J.M."/>
            <person name="Fenno C.J."/>
            <person name="Baranova O.V."/>
            <person name="Mathney J."/>
            <person name="Dewhirst F.E."/>
            <person name="Izard J."/>
            <person name="Young S.K."/>
            <person name="Zeng Q."/>
            <person name="Gargeya S."/>
            <person name="Fitzgerald M."/>
            <person name="Haas B."/>
            <person name="Abouelleil A."/>
            <person name="Alvarado L."/>
            <person name="Arachchi H.M."/>
            <person name="Berlin A."/>
            <person name="Chapman S.B."/>
            <person name="Gearin G."/>
            <person name="Goldberg J."/>
            <person name="Griggs A."/>
            <person name="Gujja S."/>
            <person name="Hansen M."/>
            <person name="Heiman D."/>
            <person name="Howarth C."/>
            <person name="Larimer J."/>
            <person name="Lui A."/>
            <person name="MacDonald P.J.P."/>
            <person name="McCowen C."/>
            <person name="Montmayeur A."/>
            <person name="Murphy C."/>
            <person name="Neiman D."/>
            <person name="Pearson M."/>
            <person name="Priest M."/>
            <person name="Roberts A."/>
            <person name="Saif S."/>
            <person name="Shea T."/>
            <person name="Sisk P."/>
            <person name="Stolte C."/>
            <person name="Sykes S."/>
            <person name="Wortman J."/>
            <person name="Nusbaum C."/>
            <person name="Birren B."/>
        </authorList>
    </citation>
    <scope>NUCLEOTIDE SEQUENCE [LARGE SCALE GENOMIC DNA]</scope>
    <source>
        <strain evidence="3">H-22</strain>
    </source>
</reference>
<comment type="similarity">
    <text evidence="1">Belongs to the YggT family.</text>
</comment>
<feature type="transmembrane region" description="Helical" evidence="2">
    <location>
        <begin position="6"/>
        <end position="29"/>
    </location>
</feature>
<feature type="transmembrane region" description="Helical" evidence="2">
    <location>
        <begin position="99"/>
        <end position="121"/>
    </location>
</feature>
<name>A0A0E2E3I7_TREDN</name>
<proteinExistence type="inferred from homology"/>
<dbReference type="HOGENOM" id="CLU_113320_0_0_12"/>
<dbReference type="GO" id="GO:0016020">
    <property type="term" value="C:membrane"/>
    <property type="evidence" value="ECO:0007669"/>
    <property type="project" value="InterPro"/>
</dbReference>
<evidence type="ECO:0000256" key="1">
    <source>
        <dbReference type="ARBA" id="ARBA00010894"/>
    </source>
</evidence>